<proteinExistence type="predicted"/>
<dbReference type="Proteomes" id="UP000324897">
    <property type="component" value="Chromosome 1"/>
</dbReference>
<gene>
    <name evidence="2" type="ORF">EJB05_24914</name>
</gene>
<protein>
    <recommendedName>
        <fullName evidence="1">DUF6598 domain-containing protein</fullName>
    </recommendedName>
</protein>
<organism evidence="2 3">
    <name type="scientific">Eragrostis curvula</name>
    <name type="common">weeping love grass</name>
    <dbReference type="NCBI Taxonomy" id="38414"/>
    <lineage>
        <taxon>Eukaryota</taxon>
        <taxon>Viridiplantae</taxon>
        <taxon>Streptophyta</taxon>
        <taxon>Embryophyta</taxon>
        <taxon>Tracheophyta</taxon>
        <taxon>Spermatophyta</taxon>
        <taxon>Magnoliopsida</taxon>
        <taxon>Liliopsida</taxon>
        <taxon>Poales</taxon>
        <taxon>Poaceae</taxon>
        <taxon>PACMAD clade</taxon>
        <taxon>Chloridoideae</taxon>
        <taxon>Eragrostideae</taxon>
        <taxon>Eragrostidinae</taxon>
        <taxon>Eragrostis</taxon>
    </lineage>
</organism>
<reference evidence="2 3" key="1">
    <citation type="journal article" date="2019" name="Sci. Rep.">
        <title>A high-quality genome of Eragrostis curvula grass provides insights into Poaceae evolution and supports new strategies to enhance forage quality.</title>
        <authorList>
            <person name="Carballo J."/>
            <person name="Santos B.A.C.M."/>
            <person name="Zappacosta D."/>
            <person name="Garbus I."/>
            <person name="Selva J.P."/>
            <person name="Gallo C.A."/>
            <person name="Diaz A."/>
            <person name="Albertini E."/>
            <person name="Caccamo M."/>
            <person name="Echenique V."/>
        </authorList>
    </citation>
    <scope>NUCLEOTIDE SEQUENCE [LARGE SCALE GENOMIC DNA]</scope>
    <source>
        <strain evidence="3">cv. Victoria</strain>
        <tissue evidence="2">Leaf</tissue>
    </source>
</reference>
<dbReference type="PANTHER" id="PTHR33065:SF141">
    <property type="entry name" value="DUF6598 DOMAIN-CONTAINING PROTEIN"/>
    <property type="match status" value="1"/>
</dbReference>
<feature type="domain" description="DUF6598" evidence="1">
    <location>
        <begin position="316"/>
        <end position="543"/>
    </location>
</feature>
<name>A0A5J9VAI0_9POAL</name>
<comment type="caution">
    <text evidence="2">The sequence shown here is derived from an EMBL/GenBank/DDBJ whole genome shotgun (WGS) entry which is preliminary data.</text>
</comment>
<accession>A0A5J9VAI0</accession>
<dbReference type="InterPro" id="IPR046533">
    <property type="entry name" value="DUF6598"/>
</dbReference>
<dbReference type="Gramene" id="TVU33129">
    <property type="protein sequence ID" value="TVU33129"/>
    <property type="gene ID" value="EJB05_24914"/>
</dbReference>
<feature type="non-terminal residue" evidence="2">
    <location>
        <position position="1"/>
    </location>
</feature>
<evidence type="ECO:0000259" key="1">
    <source>
        <dbReference type="Pfam" id="PF20241"/>
    </source>
</evidence>
<dbReference type="PANTHER" id="PTHR33065">
    <property type="entry name" value="OS07G0486400 PROTEIN"/>
    <property type="match status" value="1"/>
</dbReference>
<dbReference type="Pfam" id="PF20241">
    <property type="entry name" value="DUF6598"/>
    <property type="match status" value="1"/>
</dbReference>
<dbReference type="OrthoDB" id="673623at2759"/>
<keyword evidence="3" id="KW-1185">Reference proteome</keyword>
<dbReference type="AlphaFoldDB" id="A0A5J9VAI0"/>
<evidence type="ECO:0000313" key="3">
    <source>
        <dbReference type="Proteomes" id="UP000324897"/>
    </source>
</evidence>
<dbReference type="EMBL" id="RWGY01000011">
    <property type="protein sequence ID" value="TVU33129.1"/>
    <property type="molecule type" value="Genomic_DNA"/>
</dbReference>
<sequence>MTLKRRAREPPATYSPYSRLFLPLPNPAAAPHRRILSLGSSSPPTPQQRHLLCPYATPVFCLAASHVLPAPCSSCPVAISSNATKVSSHGGTLSTSPSRSTVIRQGYQYIARSRGVKIEELGATDKRSLFPSAIDRIRASNDTRIFLGKHFPMTEEMNHEGYRGAIQELFPRYGEVRPANGEDDGRKTMDVIHGDNDANKATVEISVLERDTKEVRYGQEDVSGQSASKVSDDEEYSSWPEEDPICYHHDGVPHVCPIPLSSHRDGSINKGTYYWKKKFHVADRNETRLEAMMLSEPNRHCVLHRGTCYIHRPRPMWQVFSIKLSKIHLDCGSVEVYGYIAARDKLDPLLNYIINISRDDPVILQQGSLIQMTSPKRGINLSCAILIEYDMRIKSGDREEDDLQLIDGAAMINEMIVTSEPFTKRIHGNYGAVDLNQMCLKNAVEATMEVAISEVQCSFDLCISCFTSGLHDEIRLFDGVIGESRGLRRHVIAVQMDTYMDLKFKIGSGSYCSTEHCCSFKATNHGCSSQTINIELASILVKVSWSTLRRNIRVS</sequence>
<evidence type="ECO:0000313" key="2">
    <source>
        <dbReference type="EMBL" id="TVU33129.1"/>
    </source>
</evidence>